<protein>
    <submittedName>
        <fullName evidence="1">MTH938/NDUFAF3 family protein</fullName>
    </submittedName>
</protein>
<evidence type="ECO:0000313" key="2">
    <source>
        <dbReference type="Proteomes" id="UP001017257"/>
    </source>
</evidence>
<dbReference type="Gene3D" id="3.40.1230.10">
    <property type="entry name" value="MTH938-like"/>
    <property type="match status" value="1"/>
</dbReference>
<proteinExistence type="predicted"/>
<dbReference type="Proteomes" id="UP001017257">
    <property type="component" value="Chromosome"/>
</dbReference>
<dbReference type="PANTHER" id="PTHR21192">
    <property type="entry name" value="NUCLEAR PROTEIN E3-3"/>
    <property type="match status" value="1"/>
</dbReference>
<dbReference type="Pfam" id="PF04430">
    <property type="entry name" value="DUF498"/>
    <property type="match status" value="1"/>
</dbReference>
<gene>
    <name evidence="1" type="ORF">HPT29_015150</name>
</gene>
<dbReference type="CDD" id="cd00248">
    <property type="entry name" value="Mth938-like"/>
    <property type="match status" value="1"/>
</dbReference>
<accession>A0ABY5RLK1</accession>
<dbReference type="SUPFAM" id="SSF64076">
    <property type="entry name" value="MTH938-like"/>
    <property type="match status" value="1"/>
</dbReference>
<dbReference type="InterPro" id="IPR036748">
    <property type="entry name" value="MTH938-like_sf"/>
</dbReference>
<organism evidence="1 2">
    <name type="scientific">Microvirga terrae</name>
    <dbReference type="NCBI Taxonomy" id="2740529"/>
    <lineage>
        <taxon>Bacteria</taxon>
        <taxon>Pseudomonadati</taxon>
        <taxon>Pseudomonadota</taxon>
        <taxon>Alphaproteobacteria</taxon>
        <taxon>Hyphomicrobiales</taxon>
        <taxon>Methylobacteriaceae</taxon>
        <taxon>Microvirga</taxon>
    </lineage>
</organism>
<dbReference type="EMBL" id="CP102845">
    <property type="protein sequence ID" value="UVF17858.1"/>
    <property type="molecule type" value="Genomic_DNA"/>
</dbReference>
<sequence length="128" mass="13451">MSDGRLYDGFLPGRYPLDAYGNGGFRFGDMSHRGSLLALPSGIRAWPVGSVAELTDEALDPIFAEADAIDLLLLGTGADIAAIPAGFRTRFREAGIGLDVMQTGAAARTYNILLAENRKVGAALIAVP</sequence>
<dbReference type="InterPro" id="IPR007523">
    <property type="entry name" value="NDUFAF3/AAMDC"/>
</dbReference>
<name>A0ABY5RLK1_9HYPH</name>
<reference evidence="1" key="1">
    <citation type="submission" date="2022-08" db="EMBL/GenBank/DDBJ databases">
        <title>Microvirga terrae sp. nov., isolated from soil.</title>
        <authorList>
            <person name="Kim K.H."/>
            <person name="Seo Y.L."/>
            <person name="Kim J.M."/>
            <person name="Lee J.K."/>
            <person name="Han D.M."/>
            <person name="Jeon C.O."/>
        </authorList>
    </citation>
    <scope>NUCLEOTIDE SEQUENCE</scope>
    <source>
        <strain evidence="1">R24</strain>
    </source>
</reference>
<evidence type="ECO:0000313" key="1">
    <source>
        <dbReference type="EMBL" id="UVF17858.1"/>
    </source>
</evidence>
<dbReference type="RefSeq" id="WP_173948185.1">
    <property type="nucleotide sequence ID" value="NZ_CP102845.1"/>
</dbReference>
<keyword evidence="2" id="KW-1185">Reference proteome</keyword>
<dbReference type="PANTHER" id="PTHR21192:SF2">
    <property type="entry name" value="NADH DEHYDROGENASE [UBIQUINONE] 1 ALPHA SUBCOMPLEX ASSEMBLY FACTOR 3"/>
    <property type="match status" value="1"/>
</dbReference>